<feature type="transmembrane region" description="Helical" evidence="5">
    <location>
        <begin position="12"/>
        <end position="30"/>
    </location>
</feature>
<reference evidence="8" key="1">
    <citation type="journal article" date="2014" name="Int. J. Syst. Evol. Microbiol.">
        <title>Complete genome sequence of Corynebacterium casei LMG S-19264T (=DSM 44701T), isolated from a smear-ripened cheese.</title>
        <authorList>
            <consortium name="US DOE Joint Genome Institute (JGI-PGF)"/>
            <person name="Walter F."/>
            <person name="Albersmeier A."/>
            <person name="Kalinowski J."/>
            <person name="Ruckert C."/>
        </authorList>
    </citation>
    <scope>NUCLEOTIDE SEQUENCE</scope>
    <source>
        <strain evidence="8">CGMCC 1.7086</strain>
    </source>
</reference>
<evidence type="ECO:0000313" key="9">
    <source>
        <dbReference type="Proteomes" id="UP000606935"/>
    </source>
</evidence>
<evidence type="ECO:0000256" key="3">
    <source>
        <dbReference type="ARBA" id="ARBA00029447"/>
    </source>
</evidence>
<evidence type="ECO:0000256" key="5">
    <source>
        <dbReference type="SAM" id="Phobius"/>
    </source>
</evidence>
<dbReference type="Proteomes" id="UP000606935">
    <property type="component" value="Unassembled WGS sequence"/>
</dbReference>
<evidence type="ECO:0000256" key="1">
    <source>
        <dbReference type="ARBA" id="ARBA00004370"/>
    </source>
</evidence>
<comment type="subcellular location">
    <subcellularLocation>
        <location evidence="1">Membrane</location>
    </subcellularLocation>
</comment>
<dbReference type="Gene3D" id="1.10.287.950">
    <property type="entry name" value="Methyl-accepting chemotaxis protein"/>
    <property type="match status" value="1"/>
</dbReference>
<keyword evidence="5" id="KW-0812">Transmembrane</keyword>
<dbReference type="PROSITE" id="PS50885">
    <property type="entry name" value="HAMP"/>
    <property type="match status" value="1"/>
</dbReference>
<evidence type="ECO:0000256" key="2">
    <source>
        <dbReference type="ARBA" id="ARBA00023224"/>
    </source>
</evidence>
<dbReference type="EMBL" id="BMLS01000002">
    <property type="protein sequence ID" value="GGO69027.1"/>
    <property type="molecule type" value="Genomic_DNA"/>
</dbReference>
<dbReference type="InterPro" id="IPR004090">
    <property type="entry name" value="Chemotax_Me-accpt_rcpt"/>
</dbReference>
<dbReference type="GO" id="GO:0006935">
    <property type="term" value="P:chemotaxis"/>
    <property type="evidence" value="ECO:0007669"/>
    <property type="project" value="InterPro"/>
</dbReference>
<dbReference type="GO" id="GO:0016020">
    <property type="term" value="C:membrane"/>
    <property type="evidence" value="ECO:0007669"/>
    <property type="project" value="UniProtKB-SubCell"/>
</dbReference>
<reference evidence="8" key="2">
    <citation type="submission" date="2020-09" db="EMBL/GenBank/DDBJ databases">
        <authorList>
            <person name="Sun Q."/>
            <person name="Zhou Y."/>
        </authorList>
    </citation>
    <scope>NUCLEOTIDE SEQUENCE</scope>
    <source>
        <strain evidence="8">CGMCC 1.7086</strain>
    </source>
</reference>
<comment type="caution">
    <text evidence="8">The sequence shown here is derived from an EMBL/GenBank/DDBJ whole genome shotgun (WGS) entry which is preliminary data.</text>
</comment>
<dbReference type="InterPro" id="IPR004089">
    <property type="entry name" value="MCPsignal_dom"/>
</dbReference>
<dbReference type="CDD" id="cd12913">
    <property type="entry name" value="PDC1_MCP_like"/>
    <property type="match status" value="1"/>
</dbReference>
<dbReference type="GO" id="GO:0004888">
    <property type="term" value="F:transmembrane signaling receptor activity"/>
    <property type="evidence" value="ECO:0007669"/>
    <property type="project" value="InterPro"/>
</dbReference>
<keyword evidence="5" id="KW-0472">Membrane</keyword>
<name>A0A918DIN3_9ALTE</name>
<proteinExistence type="inferred from homology"/>
<dbReference type="Pfam" id="PF22673">
    <property type="entry name" value="MCP-like_PDC_1"/>
    <property type="match status" value="1"/>
</dbReference>
<keyword evidence="9" id="KW-1185">Reference proteome</keyword>
<dbReference type="InterPro" id="IPR003660">
    <property type="entry name" value="HAMP_dom"/>
</dbReference>
<protein>
    <submittedName>
        <fullName evidence="8">Methyl-accepting chemotaxis protein</fullName>
    </submittedName>
</protein>
<dbReference type="PRINTS" id="PR00260">
    <property type="entry name" value="CHEMTRNSDUCR"/>
</dbReference>
<gene>
    <name evidence="8" type="ORF">GCM10010982_19340</name>
</gene>
<evidence type="ECO:0000313" key="8">
    <source>
        <dbReference type="EMBL" id="GGO69027.1"/>
    </source>
</evidence>
<organism evidence="8 9">
    <name type="scientific">Bowmanella pacifica</name>
    <dbReference type="NCBI Taxonomy" id="502051"/>
    <lineage>
        <taxon>Bacteria</taxon>
        <taxon>Pseudomonadati</taxon>
        <taxon>Pseudomonadota</taxon>
        <taxon>Gammaproteobacteria</taxon>
        <taxon>Alteromonadales</taxon>
        <taxon>Alteromonadaceae</taxon>
        <taxon>Bowmanella</taxon>
    </lineage>
</organism>
<dbReference type="PANTHER" id="PTHR32089:SF117">
    <property type="entry name" value="METHYL ACCEPTING SENSORY TRANSDUCER WITH CACHE_1 SMALL MOLECULE BINDING DOMAIN"/>
    <property type="match status" value="1"/>
</dbReference>
<dbReference type="CDD" id="cd11386">
    <property type="entry name" value="MCP_signal"/>
    <property type="match status" value="1"/>
</dbReference>
<sequence length="660" mass="70986">MAKDLLIKTKARYLSAGLLVAAVVVIYLVMQTLALPTIQQEVEQQALVRVSDSAAQLRTELTQGAILTQNLAALAQHLPLQEDQFNSLMPVLINQFGNANIAGGGIWPEPNAFAGNQARYSFFWARDSSGNLVKSNDYNDPAGSGYHNESWYQAGRQLSAGQCGWSEAYEDGASGVAMVTCTVAIKRQGKFWGVATIDLRLAGLADLFRDQNKASGGYLFLLGKNNQVISFPDIRSERLDMQRLDDIANRDSSLRPLLQAINQGKNISPLPDGVVKGDSSLLALQSLPLEGMKLGLVLPSQVVQGPVNQLSYSLYGTLLPLIAFFVGLLIFYTNKVLGWVNETTAQIQRLIRGGASATLHIAKHDEIGLLKQAVNNYGEHLNGLLRQIAAEATESKQCAEELSAMALELKERAEHQLSENNMLAAAITQMASSAEEVAHNTHSTSGTVDDSQGLVKRRLQDVVANNQANEELSGVLQQTADIINRLSGDAQQMGAVLDVIKGISEQTNLLALNAAIEAARAGEQGRGFAVVADEVRTLAGRSQSSANEIENMIAQLQSSAKQGVDIIISSQSLSEQTVERSNKVIAGFNEIVDAFGGISDSTSQIATAAGEQAKVANEIHRLAEGIRESNELNSRDANALNDLSRSSSALSNRLYELSHP</sequence>
<feature type="domain" description="Methyl-accepting transducer" evidence="6">
    <location>
        <begin position="391"/>
        <end position="627"/>
    </location>
</feature>
<dbReference type="GO" id="GO:0007165">
    <property type="term" value="P:signal transduction"/>
    <property type="evidence" value="ECO:0007669"/>
    <property type="project" value="UniProtKB-KW"/>
</dbReference>
<comment type="similarity">
    <text evidence="3">Belongs to the methyl-accepting chemotaxis (MCP) protein family.</text>
</comment>
<dbReference type="Gene3D" id="3.30.450.20">
    <property type="entry name" value="PAS domain"/>
    <property type="match status" value="1"/>
</dbReference>
<keyword evidence="2 4" id="KW-0807">Transducer</keyword>
<feature type="domain" description="HAMP" evidence="7">
    <location>
        <begin position="334"/>
        <end position="386"/>
    </location>
</feature>
<evidence type="ECO:0000256" key="4">
    <source>
        <dbReference type="PROSITE-ProRule" id="PRU00284"/>
    </source>
</evidence>
<dbReference type="PROSITE" id="PS50111">
    <property type="entry name" value="CHEMOTAXIS_TRANSDUC_2"/>
    <property type="match status" value="1"/>
</dbReference>
<evidence type="ECO:0000259" key="6">
    <source>
        <dbReference type="PROSITE" id="PS50111"/>
    </source>
</evidence>
<dbReference type="SMART" id="SM00283">
    <property type="entry name" value="MA"/>
    <property type="match status" value="1"/>
</dbReference>
<accession>A0A918DIN3</accession>
<keyword evidence="5" id="KW-1133">Transmembrane helix</keyword>
<dbReference type="PANTHER" id="PTHR32089">
    <property type="entry name" value="METHYL-ACCEPTING CHEMOTAXIS PROTEIN MCPB"/>
    <property type="match status" value="1"/>
</dbReference>
<dbReference type="FunFam" id="1.10.287.950:FF:000001">
    <property type="entry name" value="Methyl-accepting chemotaxis sensory transducer"/>
    <property type="match status" value="1"/>
</dbReference>
<dbReference type="AlphaFoldDB" id="A0A918DIN3"/>
<dbReference type="SUPFAM" id="SSF58104">
    <property type="entry name" value="Methyl-accepting chemotaxis protein (MCP) signaling domain"/>
    <property type="match status" value="1"/>
</dbReference>
<dbReference type="RefSeq" id="WP_188693817.1">
    <property type="nucleotide sequence ID" value="NZ_BMLS01000002.1"/>
</dbReference>
<dbReference type="Pfam" id="PF00015">
    <property type="entry name" value="MCPsignal"/>
    <property type="match status" value="1"/>
</dbReference>
<evidence type="ECO:0000259" key="7">
    <source>
        <dbReference type="PROSITE" id="PS50885"/>
    </source>
</evidence>